<organism evidence="9 10">
    <name type="scientific">Gossypium anomalum</name>
    <dbReference type="NCBI Taxonomy" id="47600"/>
    <lineage>
        <taxon>Eukaryota</taxon>
        <taxon>Viridiplantae</taxon>
        <taxon>Streptophyta</taxon>
        <taxon>Embryophyta</taxon>
        <taxon>Tracheophyta</taxon>
        <taxon>Spermatophyta</taxon>
        <taxon>Magnoliopsida</taxon>
        <taxon>eudicotyledons</taxon>
        <taxon>Gunneridae</taxon>
        <taxon>Pentapetalae</taxon>
        <taxon>rosids</taxon>
        <taxon>malvids</taxon>
        <taxon>Malvales</taxon>
        <taxon>Malvaceae</taxon>
        <taxon>Malvoideae</taxon>
        <taxon>Gossypium</taxon>
    </lineage>
</organism>
<dbReference type="InterPro" id="IPR013103">
    <property type="entry name" value="RVT_2"/>
</dbReference>
<sequence length="1478" mass="163442">METEDVPTIDTPRHSTNGGTAVHSHGSGTTALSSVQYFSKHDTIKLTETNFLLWKHQLLFILEGYGLEGFVLGTVPTPPPFISGDDAQLVENPAFLVHKKQDKFLASWLLSTVTDDILVHLTTAKTSLDIWTTINRRFGAKSSVKISSMRHSLYSIKKSNLSIEDYLSKVKNLSDSLTAAGSLVTEQEQVSIILAGLPIEFESIRVLATATPMTLELVTEILLDCEARQLAMLTDIPLQVNLVSQQGNQDSVKGGFGTNRGSHQGSRSTGRGWSRGRTRGSGRGFDETFSGLGSNLSPSVNYHHLDENPSAHCSASPCCGHFSQSSSCSSSVVRPSQTTLPTQHWYPNSGATNHVTPTMTNLTDVSPYTGTGQVSMGNGESVSIDNVGSSNILAGSRLLRLRDVLHVPTVCKNLISVGQFAKDNNVYFEFHPVLCFVKDIQTRKTLLVGRIHDGFRLGHPCSNVLTRVLRSCNVPCKNNALPLRCTPCKIGKSHKLPTSSKTVYSNPFELVTSDVWGPSHVLSSGYSYYVSFVDIYSRYTWLYFIKTKSEVPRCFSHFYKMIQVQFGQSIKMLQTDGGGEFRALSAKLARLGVQHRVTCPYTSEQNGVVERRHRHIVEMGLTLLAKASMPLEYWSDAFSHAVHLINRLPTLVLQNFSPYEKLYKVQPDYAQLRVFGSACFPHLRPFQPHKLQFRSSKCVFLGFGSHQKGYRCLAADGRVYVSRHVLFDELEFPFRTGFSCFKGDGPVQFRHHHSSVPVVTVTSSDSGLSCSRQVVSGPSPGSSASPSVLRSPSMVSSPGADCAEVPMPPSHAQSPSSDVPSAVHERSSSPANCHPMQTRSNSGIFKPRVFSSVLDEKEPSTIDEAFQSAAWTTAAKAEYGVLISNHTWDLVPLPAGRRAVGCKWIFKVKRNADGSVSRYKGRLVVKGYLQEAGVDFYETFSPVVKPTTVRVMLALAVSRGWSLRQVDVNNAFLNGDLHEDIYMTQPPGFEQHNGGGEPLVCRLRKALYGLKQAPRAWFHKLKDFLLNTRFVASKADSSLFIRQTGTQFLYVLVYVDDIIVTRTDSSDIKGFIKTLHDTFSLKDLGQLSYFLGIEVTRTSRGVFLSQKKYILDLIQRASMAKSKPSPIPMVTSCKLSAHEGTPIEDERLFRSVVGALQYVVITRPDIAFSVNKACQFMHRPLDTHYKAVKRILRYLQGTLDFGLCFTRTSKLLLEGYSDASWASDVDDRRSTSGFCVFLGGNPISWSSRKQSVVSRSTAEAEYRSLAQVTAEMVWVQSLLSELGIEVTHKALLWCDSSAAVAVANNPVMHSKFKHVELDLCFVRERVANGSFQVGHISGQDQAADILTKPLSIGLFDKFRRKLRVQFVIYQVLRPIVNMKTKEDNLSGVQSVVKDGSFVQIKVLFFAKARDITGLTELSMEVSSGSTTQDCLKKLVAKFPNLDEICQCIVLALNEEYTTELAVVKDKDELAIIPPISGG</sequence>
<dbReference type="Pfam" id="PF22936">
    <property type="entry name" value="Pol_BBD"/>
    <property type="match status" value="1"/>
</dbReference>
<dbReference type="Pfam" id="PF00665">
    <property type="entry name" value="rve"/>
    <property type="match status" value="1"/>
</dbReference>
<comment type="subunit">
    <text evidence="6">Heterotetramer; composed of 2 small (MOCS2A) and 2 large (MOCS2B) subunits.</text>
</comment>
<keyword evidence="6" id="KW-0963">Cytoplasm</keyword>
<dbReference type="InterPro" id="IPR028887">
    <property type="entry name" value="MOCS2A_euk"/>
</dbReference>
<feature type="modified residue" description="1-thioglycine; alternate" evidence="6">
    <location>
        <position position="1478"/>
    </location>
</feature>
<dbReference type="InterPro" id="IPR054722">
    <property type="entry name" value="PolX-like_BBD"/>
</dbReference>
<dbReference type="InterPro" id="IPR012337">
    <property type="entry name" value="RNaseH-like_sf"/>
</dbReference>
<feature type="compositionally biased region" description="Polar residues" evidence="7">
    <location>
        <begin position="828"/>
        <end position="842"/>
    </location>
</feature>
<dbReference type="GO" id="GO:0003676">
    <property type="term" value="F:nucleic acid binding"/>
    <property type="evidence" value="ECO:0007669"/>
    <property type="project" value="InterPro"/>
</dbReference>
<dbReference type="InterPro" id="IPR003749">
    <property type="entry name" value="ThiS/MoaD-like"/>
</dbReference>
<keyword evidence="5 6" id="KW-0501">Molybdenum cofactor biosynthesis</keyword>
<evidence type="ECO:0000256" key="2">
    <source>
        <dbReference type="ARBA" id="ARBA00022553"/>
    </source>
</evidence>
<feature type="region of interest" description="Disordered" evidence="7">
    <location>
        <begin position="252"/>
        <end position="284"/>
    </location>
</feature>
<evidence type="ECO:0000256" key="3">
    <source>
        <dbReference type="ARBA" id="ARBA00022741"/>
    </source>
</evidence>
<dbReference type="SUPFAM" id="SSF53098">
    <property type="entry name" value="Ribonuclease H-like"/>
    <property type="match status" value="1"/>
</dbReference>
<dbReference type="InterPro" id="IPR036397">
    <property type="entry name" value="RNaseH_sf"/>
</dbReference>
<dbReference type="GO" id="GO:0000166">
    <property type="term" value="F:nucleotide binding"/>
    <property type="evidence" value="ECO:0007669"/>
    <property type="project" value="UniProtKB-KW"/>
</dbReference>
<dbReference type="CDD" id="cd09272">
    <property type="entry name" value="RNase_HI_RT_Ty1"/>
    <property type="match status" value="1"/>
</dbReference>
<dbReference type="Pfam" id="PF07727">
    <property type="entry name" value="RVT_2"/>
    <property type="match status" value="1"/>
</dbReference>
<keyword evidence="4" id="KW-0378">Hydrolase</keyword>
<keyword evidence="3 6" id="KW-0547">Nucleotide-binding</keyword>
<gene>
    <name evidence="9" type="ORF">CXB51_015420</name>
</gene>
<dbReference type="EMBL" id="JAHUZN010000006">
    <property type="protein sequence ID" value="KAG8490337.1"/>
    <property type="molecule type" value="Genomic_DNA"/>
</dbReference>
<proteinExistence type="inferred from homology"/>
<evidence type="ECO:0000313" key="10">
    <source>
        <dbReference type="Proteomes" id="UP000701853"/>
    </source>
</evidence>
<dbReference type="PANTHER" id="PTHR47481">
    <property type="match status" value="1"/>
</dbReference>
<accession>A0A8J5YW74</accession>
<dbReference type="InterPro" id="IPR057670">
    <property type="entry name" value="SH3_retrovirus"/>
</dbReference>
<dbReference type="GO" id="GO:0030366">
    <property type="term" value="F:molybdopterin synthase activity"/>
    <property type="evidence" value="ECO:0007669"/>
    <property type="project" value="UniProtKB-UniRule"/>
</dbReference>
<keyword evidence="10" id="KW-1185">Reference proteome</keyword>
<dbReference type="InterPro" id="IPR012675">
    <property type="entry name" value="Beta-grasp_dom_sf"/>
</dbReference>
<name>A0A8J5YW74_9ROSI</name>
<keyword evidence="4" id="KW-0645">Protease</keyword>
<dbReference type="PANTHER" id="PTHR47481:SF10">
    <property type="entry name" value="COPIA-LIKE POLYPROTEIN_RETROTRANSPOSON"/>
    <property type="match status" value="1"/>
</dbReference>
<evidence type="ECO:0000256" key="4">
    <source>
        <dbReference type="ARBA" id="ARBA00022750"/>
    </source>
</evidence>
<feature type="domain" description="Integrase catalytic" evidence="8">
    <location>
        <begin position="503"/>
        <end position="666"/>
    </location>
</feature>
<dbReference type="Proteomes" id="UP000701853">
    <property type="component" value="Chromosome 6"/>
</dbReference>
<dbReference type="UniPathway" id="UPA00344"/>
<dbReference type="GO" id="GO:0004190">
    <property type="term" value="F:aspartic-type endopeptidase activity"/>
    <property type="evidence" value="ECO:0007669"/>
    <property type="project" value="UniProtKB-KW"/>
</dbReference>
<keyword evidence="2 6" id="KW-0597">Phosphoprotein</keyword>
<keyword evidence="4" id="KW-0064">Aspartyl protease</keyword>
<evidence type="ECO:0000259" key="8">
    <source>
        <dbReference type="PROSITE" id="PS50994"/>
    </source>
</evidence>
<dbReference type="SUPFAM" id="SSF54285">
    <property type="entry name" value="MoaD/ThiS"/>
    <property type="match status" value="1"/>
</dbReference>
<reference evidence="9 10" key="1">
    <citation type="journal article" date="2021" name="bioRxiv">
        <title>The Gossypium anomalum genome as a resource for cotton improvement and evolutionary analysis of hybrid incompatibility.</title>
        <authorList>
            <person name="Grover C.E."/>
            <person name="Yuan D."/>
            <person name="Arick M.A."/>
            <person name="Miller E.R."/>
            <person name="Hu G."/>
            <person name="Peterson D.G."/>
            <person name="Wendel J.F."/>
            <person name="Udall J.A."/>
        </authorList>
    </citation>
    <scope>NUCLEOTIDE SEQUENCE [LARGE SCALE GENOMIC DNA]</scope>
    <source>
        <strain evidence="9">JFW-Udall</strain>
        <tissue evidence="9">Leaf</tissue>
    </source>
</reference>
<dbReference type="GO" id="GO:0015074">
    <property type="term" value="P:DNA integration"/>
    <property type="evidence" value="ECO:0007669"/>
    <property type="project" value="InterPro"/>
</dbReference>
<dbReference type="FunFam" id="3.10.20.30:FF:000010">
    <property type="entry name" value="Molybdopterin synthase sulfur carrier subunit"/>
    <property type="match status" value="1"/>
</dbReference>
<feature type="region of interest" description="Disordered" evidence="7">
    <location>
        <begin position="770"/>
        <end position="842"/>
    </location>
</feature>
<dbReference type="PROSITE" id="PS50994">
    <property type="entry name" value="INTEGRASE"/>
    <property type="match status" value="1"/>
</dbReference>
<comment type="caution">
    <text evidence="9">The sequence shown here is derived from an EMBL/GenBank/DDBJ whole genome shotgun (WGS) entry which is preliminary data.</text>
</comment>
<comment type="function">
    <text evidence="6">Acts as a sulfur carrier required for molybdopterin biosynthesis. Component of the molybdopterin synthase complex that catalyzes the conversion of precursor Z into molybdopterin by mediating the incorporation of 2 sulfur atoms into precursor Z to generate a dithiolene group. In the complex, serves as sulfur donor by being thiocarboxylated (-COSH) at its C-terminus by MOCS3. After interaction with MOCS2B, the sulfur is then transferred to precursor Z to form molybdopterin.</text>
</comment>
<feature type="region of interest" description="Disordered" evidence="7">
    <location>
        <begin position="1"/>
        <end position="27"/>
    </location>
</feature>
<feature type="modified residue" description="Glycyl adenylate; alternate" evidence="6">
    <location>
        <position position="1478"/>
    </location>
</feature>
<comment type="PTM">
    <text evidence="6">C-terminal thiocarboxylation occurs in 2 steps, it is first acyl-adenylated (-COAMP) via the hesA/moeB/thiF part of MOCS3, then thiocarboxylated (-COSH) via the rhodanese domain of MOCS3.</text>
</comment>
<evidence type="ECO:0000256" key="1">
    <source>
        <dbReference type="ARBA" id="ARBA00005046"/>
    </source>
</evidence>
<comment type="pathway">
    <text evidence="1 6">Cofactor biosynthesis; molybdopterin biosynthesis.</text>
</comment>
<dbReference type="Gene3D" id="3.10.20.30">
    <property type="match status" value="1"/>
</dbReference>
<dbReference type="SUPFAM" id="SSF56672">
    <property type="entry name" value="DNA/RNA polymerases"/>
    <property type="match status" value="1"/>
</dbReference>
<feature type="compositionally biased region" description="Low complexity" evidence="7">
    <location>
        <begin position="771"/>
        <end position="793"/>
    </location>
</feature>
<dbReference type="OrthoDB" id="1737296at2759"/>
<dbReference type="NCBIfam" id="TIGR01682">
    <property type="entry name" value="moaD"/>
    <property type="match status" value="1"/>
</dbReference>
<evidence type="ECO:0000256" key="6">
    <source>
        <dbReference type="HAMAP-Rule" id="MF_03051"/>
    </source>
</evidence>
<dbReference type="InterPro" id="IPR016155">
    <property type="entry name" value="Mopterin_synth/thiamin_S_b"/>
</dbReference>
<comment type="subcellular location">
    <subcellularLocation>
        <location evidence="6">Cytoplasm</location>
    </subcellularLocation>
</comment>
<dbReference type="Gene3D" id="3.30.420.10">
    <property type="entry name" value="Ribonuclease H-like superfamily/Ribonuclease H"/>
    <property type="match status" value="1"/>
</dbReference>
<dbReference type="Pfam" id="PF25597">
    <property type="entry name" value="SH3_retrovirus"/>
    <property type="match status" value="1"/>
</dbReference>
<dbReference type="HAMAP" id="MF_03051">
    <property type="entry name" value="MOCS2A"/>
    <property type="match status" value="1"/>
</dbReference>
<dbReference type="InterPro" id="IPR043502">
    <property type="entry name" value="DNA/RNA_pol_sf"/>
</dbReference>
<dbReference type="GO" id="GO:1990140">
    <property type="term" value="C:molybdopterin synthase complex"/>
    <property type="evidence" value="ECO:0007669"/>
    <property type="project" value="UniProtKB-UniRule"/>
</dbReference>
<dbReference type="Pfam" id="PF14223">
    <property type="entry name" value="Retrotran_gag_2"/>
    <property type="match status" value="1"/>
</dbReference>
<comment type="similarity">
    <text evidence="6">Belongs to the MoaD family. MOCS2A subfamily.</text>
</comment>
<evidence type="ECO:0000256" key="5">
    <source>
        <dbReference type="ARBA" id="ARBA00023150"/>
    </source>
</evidence>
<protein>
    <recommendedName>
        <fullName evidence="6">Molybdopterin synthase sulfur carrier subunit</fullName>
    </recommendedName>
    <alternativeName>
        <fullName evidence="6">Molybdenum cofactor synthesis protein 2 small subunit</fullName>
    </alternativeName>
    <alternativeName>
        <fullName evidence="6">Molybdenum cofactor synthesis protein 2A</fullName>
        <shortName evidence="6">MOCS2A</shortName>
    </alternativeName>
    <alternativeName>
        <fullName evidence="6">Sulfur carrier protein MOCS2A</fullName>
    </alternativeName>
</protein>
<dbReference type="GO" id="GO:0006777">
    <property type="term" value="P:Mo-molybdopterin cofactor biosynthetic process"/>
    <property type="evidence" value="ECO:0007669"/>
    <property type="project" value="UniProtKB-UniRule"/>
</dbReference>
<dbReference type="Pfam" id="PF02597">
    <property type="entry name" value="ThiS"/>
    <property type="match status" value="1"/>
</dbReference>
<evidence type="ECO:0000256" key="7">
    <source>
        <dbReference type="SAM" id="MobiDB-lite"/>
    </source>
</evidence>
<dbReference type="CDD" id="cd00754">
    <property type="entry name" value="Ubl_MoaD"/>
    <property type="match status" value="1"/>
</dbReference>
<evidence type="ECO:0000313" key="9">
    <source>
        <dbReference type="EMBL" id="KAG8490337.1"/>
    </source>
</evidence>
<dbReference type="InterPro" id="IPR001584">
    <property type="entry name" value="Integrase_cat-core"/>
</dbReference>